<evidence type="ECO:0000256" key="1">
    <source>
        <dbReference type="SAM" id="MobiDB-lite"/>
    </source>
</evidence>
<accession>R7S1E6</accession>
<dbReference type="InterPro" id="IPR032704">
    <property type="entry name" value="Cms1"/>
</dbReference>
<dbReference type="PANTHER" id="PTHR24030:SF0">
    <property type="entry name" value="PROTEIN CMSS1"/>
    <property type="match status" value="1"/>
</dbReference>
<gene>
    <name evidence="2" type="ORF">PUNSTDRAFT_109219</name>
</gene>
<dbReference type="Proteomes" id="UP000054196">
    <property type="component" value="Unassembled WGS sequence"/>
</dbReference>
<reference evidence="3" key="1">
    <citation type="journal article" date="2012" name="Science">
        <title>The Paleozoic origin of enzymatic lignin decomposition reconstructed from 31 fungal genomes.</title>
        <authorList>
            <person name="Floudas D."/>
            <person name="Binder M."/>
            <person name="Riley R."/>
            <person name="Barry K."/>
            <person name="Blanchette R.A."/>
            <person name="Henrissat B."/>
            <person name="Martinez A.T."/>
            <person name="Otillar R."/>
            <person name="Spatafora J.W."/>
            <person name="Yadav J.S."/>
            <person name="Aerts A."/>
            <person name="Benoit I."/>
            <person name="Boyd A."/>
            <person name="Carlson A."/>
            <person name="Copeland A."/>
            <person name="Coutinho P.M."/>
            <person name="de Vries R.P."/>
            <person name="Ferreira P."/>
            <person name="Findley K."/>
            <person name="Foster B."/>
            <person name="Gaskell J."/>
            <person name="Glotzer D."/>
            <person name="Gorecki P."/>
            <person name="Heitman J."/>
            <person name="Hesse C."/>
            <person name="Hori C."/>
            <person name="Igarashi K."/>
            <person name="Jurgens J.A."/>
            <person name="Kallen N."/>
            <person name="Kersten P."/>
            <person name="Kohler A."/>
            <person name="Kuees U."/>
            <person name="Kumar T.K.A."/>
            <person name="Kuo A."/>
            <person name="LaButti K."/>
            <person name="Larrondo L.F."/>
            <person name="Lindquist E."/>
            <person name="Ling A."/>
            <person name="Lombard V."/>
            <person name="Lucas S."/>
            <person name="Lundell T."/>
            <person name="Martin R."/>
            <person name="McLaughlin D.J."/>
            <person name="Morgenstern I."/>
            <person name="Morin E."/>
            <person name="Murat C."/>
            <person name="Nagy L.G."/>
            <person name="Nolan M."/>
            <person name="Ohm R.A."/>
            <person name="Patyshakuliyeva A."/>
            <person name="Rokas A."/>
            <person name="Ruiz-Duenas F.J."/>
            <person name="Sabat G."/>
            <person name="Salamov A."/>
            <person name="Samejima M."/>
            <person name="Schmutz J."/>
            <person name="Slot J.C."/>
            <person name="St John F."/>
            <person name="Stenlid J."/>
            <person name="Sun H."/>
            <person name="Sun S."/>
            <person name="Syed K."/>
            <person name="Tsang A."/>
            <person name="Wiebenga A."/>
            <person name="Young D."/>
            <person name="Pisabarro A."/>
            <person name="Eastwood D.C."/>
            <person name="Martin F."/>
            <person name="Cullen D."/>
            <person name="Grigoriev I.V."/>
            <person name="Hibbett D.S."/>
        </authorList>
    </citation>
    <scope>NUCLEOTIDE SEQUENCE [LARGE SCALE GENOMIC DNA]</scope>
    <source>
        <strain evidence="3">HHB-11173 SS5</strain>
    </source>
</reference>
<dbReference type="Pfam" id="PF14617">
    <property type="entry name" value="CMS1"/>
    <property type="match status" value="1"/>
</dbReference>
<dbReference type="GO" id="GO:0030686">
    <property type="term" value="C:90S preribosome"/>
    <property type="evidence" value="ECO:0007669"/>
    <property type="project" value="TreeGrafter"/>
</dbReference>
<evidence type="ECO:0000313" key="3">
    <source>
        <dbReference type="Proteomes" id="UP000054196"/>
    </source>
</evidence>
<feature type="compositionally biased region" description="Acidic residues" evidence="1">
    <location>
        <begin position="21"/>
        <end position="31"/>
    </location>
</feature>
<feature type="compositionally biased region" description="Basic and acidic residues" evidence="1">
    <location>
        <begin position="43"/>
        <end position="52"/>
    </location>
</feature>
<dbReference type="GO" id="GO:0005634">
    <property type="term" value="C:nucleus"/>
    <property type="evidence" value="ECO:0007669"/>
    <property type="project" value="TreeGrafter"/>
</dbReference>
<dbReference type="RefSeq" id="XP_007389094.1">
    <property type="nucleotide sequence ID" value="XM_007389032.1"/>
</dbReference>
<dbReference type="GeneID" id="18876219"/>
<feature type="compositionally biased region" description="Basic residues" evidence="1">
    <location>
        <begin position="53"/>
        <end position="70"/>
    </location>
</feature>
<name>R7S1E6_PUNST</name>
<dbReference type="KEGG" id="psq:PUNSTDRAFT_109219"/>
<dbReference type="PANTHER" id="PTHR24030">
    <property type="entry name" value="PROTEIN CMSS1"/>
    <property type="match status" value="1"/>
</dbReference>
<dbReference type="HOGENOM" id="CLU_057568_1_0_1"/>
<protein>
    <recommendedName>
        <fullName evidence="4">U3-containing 90S pre-ribosomal complex subunit-domain containing protein</fullName>
    </recommendedName>
</protein>
<dbReference type="EMBL" id="JH687560">
    <property type="protein sequence ID" value="EIN03607.1"/>
    <property type="molecule type" value="Genomic_DNA"/>
</dbReference>
<organism evidence="2 3">
    <name type="scientific">Punctularia strigosozonata (strain HHB-11173)</name>
    <name type="common">White-rot fungus</name>
    <dbReference type="NCBI Taxonomy" id="741275"/>
    <lineage>
        <taxon>Eukaryota</taxon>
        <taxon>Fungi</taxon>
        <taxon>Dikarya</taxon>
        <taxon>Basidiomycota</taxon>
        <taxon>Agaricomycotina</taxon>
        <taxon>Agaricomycetes</taxon>
        <taxon>Corticiales</taxon>
        <taxon>Punctulariaceae</taxon>
        <taxon>Punctularia</taxon>
    </lineage>
</organism>
<evidence type="ECO:0000313" key="2">
    <source>
        <dbReference type="EMBL" id="EIN03607.1"/>
    </source>
</evidence>
<keyword evidence="3" id="KW-1185">Reference proteome</keyword>
<sequence>MAGDELVDDFVPDDLVALSGDEVDLVDDDAEVGGPSPDESENEAEKRKAEEKKRKRSAKEKERKAKKRKLKQAEEPSDDGTSIAARPPSALATYIAAAQAKTFSEMSELELEDLRVPESAIADTTAWTGPRTLDQLPEFIIKMLPRLHTRLAQKPKRHGAPTLLFLSGAALRVADATRVLKDKRLRGDPEKGKAGEVAKLFAKHIRFEEHVSYLKRASVAAAAGTPGRVGKLLMESDALSVTALTHIILDVTHTDLKKRSLLSIPETRDEVFKTVLGAPEVLQGIKEGKIQVVLF</sequence>
<feature type="region of interest" description="Disordered" evidence="1">
    <location>
        <begin position="19"/>
        <end position="86"/>
    </location>
</feature>
<dbReference type="OMA" id="DHFAQKA"/>
<dbReference type="OrthoDB" id="1929311at2759"/>
<dbReference type="AlphaFoldDB" id="R7S1E6"/>
<evidence type="ECO:0008006" key="4">
    <source>
        <dbReference type="Google" id="ProtNLM"/>
    </source>
</evidence>
<dbReference type="eggNOG" id="KOG3089">
    <property type="taxonomic scope" value="Eukaryota"/>
</dbReference>
<proteinExistence type="predicted"/>